<feature type="domain" description="AB hydrolase-1" evidence="2">
    <location>
        <begin position="38"/>
        <end position="212"/>
    </location>
</feature>
<dbReference type="Gene3D" id="3.40.50.1820">
    <property type="entry name" value="alpha/beta hydrolase"/>
    <property type="match status" value="1"/>
</dbReference>
<protein>
    <recommendedName>
        <fullName evidence="2">AB hydrolase-1 domain-containing protein</fullName>
    </recommendedName>
</protein>
<gene>
    <name evidence="3" type="ORF">HGRIS_012110</name>
</gene>
<evidence type="ECO:0000313" key="3">
    <source>
        <dbReference type="EMBL" id="KAL0945826.1"/>
    </source>
</evidence>
<comment type="caution">
    <text evidence="3">The sequence shown here is derived from an EMBL/GenBank/DDBJ whole genome shotgun (WGS) entry which is preliminary data.</text>
</comment>
<feature type="region of interest" description="Disordered" evidence="1">
    <location>
        <begin position="302"/>
        <end position="368"/>
    </location>
</feature>
<dbReference type="Pfam" id="PF12697">
    <property type="entry name" value="Abhydrolase_6"/>
    <property type="match status" value="1"/>
</dbReference>
<evidence type="ECO:0000313" key="4">
    <source>
        <dbReference type="Proteomes" id="UP001556367"/>
    </source>
</evidence>
<feature type="compositionally biased region" description="Low complexity" evidence="1">
    <location>
        <begin position="161"/>
        <end position="177"/>
    </location>
</feature>
<feature type="region of interest" description="Disordered" evidence="1">
    <location>
        <begin position="151"/>
        <end position="189"/>
    </location>
</feature>
<dbReference type="EMBL" id="JASNQZ010000015">
    <property type="protein sequence ID" value="KAL0945826.1"/>
    <property type="molecule type" value="Genomic_DNA"/>
</dbReference>
<evidence type="ECO:0000259" key="2">
    <source>
        <dbReference type="Pfam" id="PF12697"/>
    </source>
</evidence>
<reference evidence="4" key="1">
    <citation type="submission" date="2024-06" db="EMBL/GenBank/DDBJ databases">
        <title>Multi-omics analyses provide insights into the biosynthesis of the anticancer antibiotic pleurotin in Hohenbuehelia grisea.</title>
        <authorList>
            <person name="Weaver J.A."/>
            <person name="Alberti F."/>
        </authorList>
    </citation>
    <scope>NUCLEOTIDE SEQUENCE [LARGE SCALE GENOMIC DNA]</scope>
    <source>
        <strain evidence="4">T-177</strain>
    </source>
</reference>
<dbReference type="Proteomes" id="UP001556367">
    <property type="component" value="Unassembled WGS sequence"/>
</dbReference>
<organism evidence="3 4">
    <name type="scientific">Hohenbuehelia grisea</name>
    <dbReference type="NCBI Taxonomy" id="104357"/>
    <lineage>
        <taxon>Eukaryota</taxon>
        <taxon>Fungi</taxon>
        <taxon>Dikarya</taxon>
        <taxon>Basidiomycota</taxon>
        <taxon>Agaricomycotina</taxon>
        <taxon>Agaricomycetes</taxon>
        <taxon>Agaricomycetidae</taxon>
        <taxon>Agaricales</taxon>
        <taxon>Pleurotineae</taxon>
        <taxon>Pleurotaceae</taxon>
        <taxon>Hohenbuehelia</taxon>
    </lineage>
</organism>
<evidence type="ECO:0000256" key="1">
    <source>
        <dbReference type="SAM" id="MobiDB-lite"/>
    </source>
</evidence>
<name>A0ABR3IRA0_9AGAR</name>
<dbReference type="InterPro" id="IPR000073">
    <property type="entry name" value="AB_hydrolase_1"/>
</dbReference>
<feature type="compositionally biased region" description="Low complexity" evidence="1">
    <location>
        <begin position="306"/>
        <end position="320"/>
    </location>
</feature>
<accession>A0ABR3IRA0</accession>
<dbReference type="InterPro" id="IPR029058">
    <property type="entry name" value="AB_hydrolase_fold"/>
</dbReference>
<dbReference type="PANTHER" id="PTHR47842:SF3">
    <property type="entry name" value="DUF676 DOMAIN-CONTAINING PROTEIN"/>
    <property type="match status" value="1"/>
</dbReference>
<feature type="compositionally biased region" description="Basic and acidic residues" evidence="1">
    <location>
        <begin position="324"/>
        <end position="353"/>
    </location>
</feature>
<dbReference type="PANTHER" id="PTHR47842">
    <property type="entry name" value="EXPRESSED PROTEIN"/>
    <property type="match status" value="1"/>
</dbReference>
<proteinExistence type="predicted"/>
<dbReference type="SUPFAM" id="SSF53474">
    <property type="entry name" value="alpha/beta-Hydrolases"/>
    <property type="match status" value="1"/>
</dbReference>
<sequence length="440" mass="48541">MHLQQHITAQIPSHLNIRVQSSLYPTYKSVKPISHATRNFLEWLNTQPPGPVIVLGHSMGGLLAAEAATDPSNNPDSYPGAKPHRIVGMIAFDCPYLGMHPHVVASGIASLFAKDDEAKSGQPVVTEGDLNNAHDVKVVDEKVTDDWESYKKRADNRSPHLSPRIPSSQSSLSLSPQATPPSPGWLSRSPSPSFMDRALTYFNTHADDPLVRWARKHSDNPVGAAKRWVIERFQFGICMFDPPGLRERYANLVSWKGGLWVNYWTQTRSRPVRSDSESSSEENDNLSAMIEVADNDTALIETGITPSGPSGEMSSSSAASTALTKDELKAAQKAEKTRKKQLEKANKQRERALKKAARQAEGGDAQRMKPGRHFIVLPTGLGRVLGGSEKWEQVPIEGVEDEVAAHCGLFIPGQNLDYDGLVERVGKRILGWCEEVQRRY</sequence>
<keyword evidence="4" id="KW-1185">Reference proteome</keyword>